<gene>
    <name evidence="4" type="ORF">SAMN05421823_108122</name>
</gene>
<dbReference type="STRING" id="1075417.SAMN05421823_108122"/>
<dbReference type="GO" id="GO:0016757">
    <property type="term" value="F:glycosyltransferase activity"/>
    <property type="evidence" value="ECO:0007669"/>
    <property type="project" value="InterPro"/>
</dbReference>
<keyword evidence="1 4" id="KW-0808">Transferase</keyword>
<dbReference type="Proteomes" id="UP000198510">
    <property type="component" value="Unassembled WGS sequence"/>
</dbReference>
<dbReference type="AlphaFoldDB" id="A0A1G9MY59"/>
<dbReference type="RefSeq" id="WP_089684985.1">
    <property type="nucleotide sequence ID" value="NZ_FNFO01000008.1"/>
</dbReference>
<proteinExistence type="predicted"/>
<evidence type="ECO:0000259" key="3">
    <source>
        <dbReference type="Pfam" id="PF13439"/>
    </source>
</evidence>
<dbReference type="EMBL" id="FNFO01000008">
    <property type="protein sequence ID" value="SDL79159.1"/>
    <property type="molecule type" value="Genomic_DNA"/>
</dbReference>
<evidence type="ECO:0000313" key="5">
    <source>
        <dbReference type="Proteomes" id="UP000198510"/>
    </source>
</evidence>
<dbReference type="PANTHER" id="PTHR46401:SF2">
    <property type="entry name" value="GLYCOSYLTRANSFERASE WBBK-RELATED"/>
    <property type="match status" value="1"/>
</dbReference>
<dbReference type="Gene3D" id="3.40.50.2000">
    <property type="entry name" value="Glycogen Phosphorylase B"/>
    <property type="match status" value="2"/>
</dbReference>
<feature type="domain" description="Glycosyl transferase family 1" evidence="2">
    <location>
        <begin position="200"/>
        <end position="353"/>
    </location>
</feature>
<feature type="domain" description="Glycosyltransferase subfamily 4-like N-terminal" evidence="3">
    <location>
        <begin position="17"/>
        <end position="176"/>
    </location>
</feature>
<dbReference type="Pfam" id="PF13439">
    <property type="entry name" value="Glyco_transf_4"/>
    <property type="match status" value="1"/>
</dbReference>
<keyword evidence="5" id="KW-1185">Reference proteome</keyword>
<sequence length="392" mass="45043">MRIGIEAQRLFRTHKQGMDVYALELIKHLQQMDQENEYFIFVKADADTSCLPDAYNFHIVEVQGRSYPDWEQYYLPKAALRHQLDVLHCTANTAPLRYHGNLVLTIHDVTYMEKESLKNDGSTAYQRAGSLYRRLVVPMVAPNASQVMTVSWFQRNCISQSLHLPTDQIEVVHNGVGHQFFQPTNQEKREQVRERYQLPTHYYFFLGNTEYRKNLTGVVQAYALLTQRRNDVPALVMKGIDEPFLTRTLAALGQPDLRERCRLIDYVDTEDLPTLYDMSEAFLFPSLSEGFGIPIIEAMASGTPVITSDTSAMPEIAGDAALLIDPYDPKSIADAMEELLDRPYLAEDLRSRGILRARHFSWRSTAERTLQIYQRFNPEDAAAPYEETLLHQ</sequence>
<dbReference type="GO" id="GO:0009103">
    <property type="term" value="P:lipopolysaccharide biosynthetic process"/>
    <property type="evidence" value="ECO:0007669"/>
    <property type="project" value="TreeGrafter"/>
</dbReference>
<evidence type="ECO:0000313" key="4">
    <source>
        <dbReference type="EMBL" id="SDL79159.1"/>
    </source>
</evidence>
<dbReference type="Pfam" id="PF00534">
    <property type="entry name" value="Glycos_transf_1"/>
    <property type="match status" value="1"/>
</dbReference>
<dbReference type="OrthoDB" id="9801609at2"/>
<evidence type="ECO:0000256" key="1">
    <source>
        <dbReference type="ARBA" id="ARBA00022679"/>
    </source>
</evidence>
<dbReference type="CDD" id="cd03809">
    <property type="entry name" value="GT4_MtfB-like"/>
    <property type="match status" value="1"/>
</dbReference>
<name>A0A1G9MY59_9BACT</name>
<dbReference type="PANTHER" id="PTHR46401">
    <property type="entry name" value="GLYCOSYLTRANSFERASE WBBK-RELATED"/>
    <property type="match status" value="1"/>
</dbReference>
<dbReference type="SUPFAM" id="SSF53756">
    <property type="entry name" value="UDP-Glycosyltransferase/glycogen phosphorylase"/>
    <property type="match status" value="1"/>
</dbReference>
<reference evidence="4 5" key="1">
    <citation type="submission" date="2016-10" db="EMBL/GenBank/DDBJ databases">
        <authorList>
            <person name="de Groot N.N."/>
        </authorList>
    </citation>
    <scope>NUCLEOTIDE SEQUENCE [LARGE SCALE GENOMIC DNA]</scope>
    <source>
        <strain evidence="4 5">DSM 25186</strain>
    </source>
</reference>
<organism evidence="4 5">
    <name type="scientific">Catalinimonas alkaloidigena</name>
    <dbReference type="NCBI Taxonomy" id="1075417"/>
    <lineage>
        <taxon>Bacteria</taxon>
        <taxon>Pseudomonadati</taxon>
        <taxon>Bacteroidota</taxon>
        <taxon>Cytophagia</taxon>
        <taxon>Cytophagales</taxon>
        <taxon>Catalimonadaceae</taxon>
        <taxon>Catalinimonas</taxon>
    </lineage>
</organism>
<protein>
    <submittedName>
        <fullName evidence="4">Glycosyltransferase involved in cell wall bisynthesis</fullName>
    </submittedName>
</protein>
<evidence type="ECO:0000259" key="2">
    <source>
        <dbReference type="Pfam" id="PF00534"/>
    </source>
</evidence>
<dbReference type="InterPro" id="IPR028098">
    <property type="entry name" value="Glyco_trans_4-like_N"/>
</dbReference>
<dbReference type="FunFam" id="3.40.50.2000:FF:000119">
    <property type="entry name" value="Glycosyl transferase group 1"/>
    <property type="match status" value="1"/>
</dbReference>
<dbReference type="InterPro" id="IPR001296">
    <property type="entry name" value="Glyco_trans_1"/>
</dbReference>
<accession>A0A1G9MY59</accession>